<dbReference type="RefSeq" id="XP_023931473.1">
    <property type="nucleotide sequence ID" value="XM_024075705.1"/>
</dbReference>
<dbReference type="PROSITE" id="PS00610">
    <property type="entry name" value="NA_NEUROTRAN_SYMP_1"/>
    <property type="match status" value="1"/>
</dbReference>
<keyword evidence="8" id="KW-0769">Symport</keyword>
<feature type="transmembrane region" description="Helical" evidence="10">
    <location>
        <begin position="284"/>
        <end position="307"/>
    </location>
</feature>
<evidence type="ECO:0000256" key="7">
    <source>
        <dbReference type="PIRSR" id="PIRSR600175-2"/>
    </source>
</evidence>
<keyword evidence="3 8" id="KW-0812">Transmembrane</keyword>
<dbReference type="PROSITE" id="PS50267">
    <property type="entry name" value="NA_NEUROTRAN_SYMP_3"/>
    <property type="match status" value="1"/>
</dbReference>
<feature type="transmembrane region" description="Helical" evidence="10">
    <location>
        <begin position="400"/>
        <end position="429"/>
    </location>
</feature>
<feature type="binding site" evidence="6">
    <location>
        <position position="430"/>
    </location>
    <ligand>
        <name>Na(+)</name>
        <dbReference type="ChEBI" id="CHEBI:29101"/>
        <label>1</label>
    </ligand>
</feature>
<feature type="transmembrane region" description="Helical" evidence="10">
    <location>
        <begin position="573"/>
        <end position="594"/>
    </location>
</feature>
<dbReference type="PRINTS" id="PR00176">
    <property type="entry name" value="NANEUSMPORT"/>
</dbReference>
<keyword evidence="4 10" id="KW-1133">Transmembrane helix</keyword>
<feature type="transmembrane region" description="Helical" evidence="10">
    <location>
        <begin position="327"/>
        <end position="344"/>
    </location>
</feature>
<evidence type="ECO:0000256" key="4">
    <source>
        <dbReference type="ARBA" id="ARBA00022989"/>
    </source>
</evidence>
<evidence type="ECO:0000256" key="9">
    <source>
        <dbReference type="SAM" id="MobiDB-lite"/>
    </source>
</evidence>
<feature type="binding site" evidence="6">
    <location>
        <position position="65"/>
    </location>
    <ligand>
        <name>Na(+)</name>
        <dbReference type="ChEBI" id="CHEBI:29101"/>
        <label>1</label>
    </ligand>
</feature>
<dbReference type="GO" id="GO:0005886">
    <property type="term" value="C:plasma membrane"/>
    <property type="evidence" value="ECO:0007669"/>
    <property type="project" value="TreeGrafter"/>
</dbReference>
<keyword evidence="6" id="KW-0915">Sodium</keyword>
<organism evidence="11 12">
    <name type="scientific">Lingula anatina</name>
    <name type="common">Brachiopod</name>
    <name type="synonym">Lingula unguis</name>
    <dbReference type="NCBI Taxonomy" id="7574"/>
    <lineage>
        <taxon>Eukaryota</taxon>
        <taxon>Metazoa</taxon>
        <taxon>Spiralia</taxon>
        <taxon>Lophotrochozoa</taxon>
        <taxon>Brachiopoda</taxon>
        <taxon>Linguliformea</taxon>
        <taxon>Lingulata</taxon>
        <taxon>Lingulida</taxon>
        <taxon>Linguloidea</taxon>
        <taxon>Lingulidae</taxon>
        <taxon>Lingula</taxon>
    </lineage>
</organism>
<feature type="disulfide bond" evidence="7">
    <location>
        <begin position="167"/>
        <end position="176"/>
    </location>
</feature>
<feature type="binding site" evidence="6">
    <location>
        <position position="69"/>
    </location>
    <ligand>
        <name>Na(+)</name>
        <dbReference type="ChEBI" id="CHEBI:29101"/>
        <label>1</label>
    </ligand>
</feature>
<proteinExistence type="inferred from homology"/>
<dbReference type="KEGG" id="lak:112041222"/>
<feature type="transmembrane region" description="Helical" evidence="10">
    <location>
        <begin position="124"/>
        <end position="155"/>
    </location>
</feature>
<dbReference type="InterPro" id="IPR000175">
    <property type="entry name" value="Na/ntran_symport"/>
</dbReference>
<feature type="transmembrane region" description="Helical" evidence="10">
    <location>
        <begin position="54"/>
        <end position="71"/>
    </location>
</feature>
<evidence type="ECO:0000256" key="1">
    <source>
        <dbReference type="ARBA" id="ARBA00004141"/>
    </source>
</evidence>
<keyword evidence="5 10" id="KW-0472">Membrane</keyword>
<dbReference type="GeneID" id="112041222"/>
<feature type="compositionally biased region" description="Basic and acidic residues" evidence="9">
    <location>
        <begin position="21"/>
        <end position="35"/>
    </location>
</feature>
<sequence>MATNGFKSPAVFKPDTGEMDGVEKNQIEKKEKAADEVDDGGPPMQKRETWDRPIDFLLACIGFSVGLGNVWRFPYLCYKNGGGAFLIPYLVGVVTGAVPLFYLEVAVGQFMTESGLRAWKICPLFMGIGWATTVIVFFLDCYYNVILAWAFYYLFASFTSELPWVTCGNWWNTDKCSATFSFSPKGNGTTANVTEMIAITTQAPVNMSLGNMTNVTKDLSIDSVTEYWEHRVLGISSGIDDMGTIKWDLALCLLLAWIVVYVCICKGIRTSGKVMYVTATSPYIFMTILLVRGCTLPGAVDGIIYYLKPDFAKLANIQVWVDAGTQIFFSYSIALGVLTALGSYNDFHRNSYRDCIIFASVNSGTSIFAGFVIFSTLGYMSYKQGIPVSEVAESGPGLAFIAYPTALAEMPVAPLWSVFFFIMVILLGLDSQFVGVEGLIAAFVDEFASTLRRGYRREIFIGIMCFIMFLVGLSMVTNGGMYVFQLFDYYTGSRIILFVAFFECIAVAYLYGINRFYDNLQMMLGFRPNPYMKWCWLVVSPIFCIAVFIMSAINYSELTYDRPAGKYIYPDWAVGIGWALACCSAIWIPLVAVYKAFQYANCRRACHRLIEPEDLKEHQLRPQDKRDDMQDFENRAYEPDSFNKL</sequence>
<evidence type="ECO:0000313" key="12">
    <source>
        <dbReference type="RefSeq" id="XP_023931473.1"/>
    </source>
</evidence>
<evidence type="ECO:0000256" key="3">
    <source>
        <dbReference type="ARBA" id="ARBA00022692"/>
    </source>
</evidence>
<feature type="transmembrane region" description="Helical" evidence="10">
    <location>
        <begin position="356"/>
        <end position="380"/>
    </location>
</feature>
<reference evidence="12" key="1">
    <citation type="submission" date="2025-08" db="UniProtKB">
        <authorList>
            <consortium name="RefSeq"/>
        </authorList>
    </citation>
    <scope>IDENTIFICATION</scope>
    <source>
        <tissue evidence="12">Gonads</tissue>
    </source>
</reference>
<dbReference type="SUPFAM" id="SSF161070">
    <property type="entry name" value="SNF-like"/>
    <property type="match status" value="1"/>
</dbReference>
<dbReference type="Proteomes" id="UP000085678">
    <property type="component" value="Unplaced"/>
</dbReference>
<feature type="transmembrane region" description="Helical" evidence="10">
    <location>
        <begin position="83"/>
        <end position="103"/>
    </location>
</feature>
<feature type="binding site" evidence="6">
    <location>
        <position position="330"/>
    </location>
    <ligand>
        <name>Na(+)</name>
        <dbReference type="ChEBI" id="CHEBI:29101"/>
        <label>1</label>
    </ligand>
</feature>
<accession>A0A2R2MML6</accession>
<evidence type="ECO:0000313" key="11">
    <source>
        <dbReference type="Proteomes" id="UP000085678"/>
    </source>
</evidence>
<dbReference type="GO" id="GO:0005332">
    <property type="term" value="F:gamma-aminobutyric acid:sodium:chloride symporter activity"/>
    <property type="evidence" value="ECO:0007669"/>
    <property type="project" value="TreeGrafter"/>
</dbReference>
<comment type="subcellular location">
    <subcellularLocation>
        <location evidence="1">Membrane</location>
        <topology evidence="1">Multi-pass membrane protein</topology>
    </subcellularLocation>
</comment>
<feature type="transmembrane region" description="Helical" evidence="10">
    <location>
        <begin position="459"/>
        <end position="483"/>
    </location>
</feature>
<feature type="binding site" evidence="6">
    <location>
        <position position="427"/>
    </location>
    <ligand>
        <name>Na(+)</name>
        <dbReference type="ChEBI" id="CHEBI:29101"/>
        <label>1</label>
    </ligand>
</feature>
<dbReference type="AlphaFoldDB" id="A0A2R2MML6"/>
<dbReference type="PANTHER" id="PTHR11616">
    <property type="entry name" value="SODIUM/CHLORIDE DEPENDENT TRANSPORTER"/>
    <property type="match status" value="1"/>
</dbReference>
<dbReference type="PROSITE" id="PS00754">
    <property type="entry name" value="NA_NEUROTRAN_SYMP_2"/>
    <property type="match status" value="1"/>
</dbReference>
<feature type="region of interest" description="Disordered" evidence="9">
    <location>
        <begin position="1"/>
        <end position="44"/>
    </location>
</feature>
<keyword evidence="7" id="KW-1015">Disulfide bond</keyword>
<keyword evidence="2 8" id="KW-0813">Transport</keyword>
<keyword evidence="6" id="KW-0479">Metal-binding</keyword>
<comment type="similarity">
    <text evidence="8">Belongs to the sodium:neurotransmitter symporter (SNF) (TC 2.A.22) family.</text>
</comment>
<dbReference type="InterPro" id="IPR037272">
    <property type="entry name" value="SNS_sf"/>
</dbReference>
<dbReference type="OrthoDB" id="6581954at2759"/>
<gene>
    <name evidence="12" type="primary">LOC112041222</name>
</gene>
<evidence type="ECO:0000256" key="8">
    <source>
        <dbReference type="RuleBase" id="RU003732"/>
    </source>
</evidence>
<keyword evidence="11" id="KW-1185">Reference proteome</keyword>
<dbReference type="PANTHER" id="PTHR11616:SF325">
    <property type="entry name" value="TRANSPORTER"/>
    <property type="match status" value="1"/>
</dbReference>
<evidence type="ECO:0000256" key="10">
    <source>
        <dbReference type="SAM" id="Phobius"/>
    </source>
</evidence>
<feature type="binding site" evidence="6">
    <location>
        <position position="431"/>
    </location>
    <ligand>
        <name>Na(+)</name>
        <dbReference type="ChEBI" id="CHEBI:29101"/>
        <label>1</label>
    </ligand>
</feature>
<feature type="transmembrane region" description="Helical" evidence="10">
    <location>
        <begin position="495"/>
        <end position="513"/>
    </location>
</feature>
<feature type="binding site" evidence="6">
    <location>
        <position position="62"/>
    </location>
    <ligand>
        <name>Na(+)</name>
        <dbReference type="ChEBI" id="CHEBI:29101"/>
        <label>1</label>
    </ligand>
</feature>
<dbReference type="CDD" id="cd11496">
    <property type="entry name" value="SLC6sbd-TauT-like"/>
    <property type="match status" value="1"/>
</dbReference>
<evidence type="ECO:0000256" key="5">
    <source>
        <dbReference type="ARBA" id="ARBA00023136"/>
    </source>
</evidence>
<name>A0A2R2MML6_LINAN</name>
<feature type="binding site" evidence="6">
    <location>
        <position position="362"/>
    </location>
    <ligand>
        <name>Na(+)</name>
        <dbReference type="ChEBI" id="CHEBI:29101"/>
        <label>1</label>
    </ligand>
</feature>
<feature type="transmembrane region" description="Helical" evidence="10">
    <location>
        <begin position="245"/>
        <end position="264"/>
    </location>
</feature>
<evidence type="ECO:0000256" key="6">
    <source>
        <dbReference type="PIRSR" id="PIRSR600175-1"/>
    </source>
</evidence>
<evidence type="ECO:0000256" key="2">
    <source>
        <dbReference type="ARBA" id="ARBA00022448"/>
    </source>
</evidence>
<protein>
    <recommendedName>
        <fullName evidence="8">Transporter</fullName>
    </recommendedName>
</protein>
<feature type="transmembrane region" description="Helical" evidence="10">
    <location>
        <begin position="534"/>
        <end position="553"/>
    </location>
</feature>
<dbReference type="GO" id="GO:0046872">
    <property type="term" value="F:metal ion binding"/>
    <property type="evidence" value="ECO:0007669"/>
    <property type="project" value="UniProtKB-KW"/>
</dbReference>
<dbReference type="InParanoid" id="A0A2R2MML6"/>
<dbReference type="Pfam" id="PF00209">
    <property type="entry name" value="SNF"/>
    <property type="match status" value="1"/>
</dbReference>